<evidence type="ECO:0000259" key="6">
    <source>
        <dbReference type="PROSITE" id="PS50090"/>
    </source>
</evidence>
<dbReference type="Gene3D" id="1.10.10.60">
    <property type="entry name" value="Homeodomain-like"/>
    <property type="match status" value="1"/>
</dbReference>
<proteinExistence type="predicted"/>
<evidence type="ECO:0000313" key="8">
    <source>
        <dbReference type="EMBL" id="VVV92969.1"/>
    </source>
</evidence>
<protein>
    <submittedName>
        <fullName evidence="8">Uncharacterized protein</fullName>
    </submittedName>
</protein>
<dbReference type="CDD" id="cd00167">
    <property type="entry name" value="SANT"/>
    <property type="match status" value="1"/>
</dbReference>
<dbReference type="Pfam" id="PF00249">
    <property type="entry name" value="Myb_DNA-binding"/>
    <property type="match status" value="1"/>
</dbReference>
<reference evidence="8" key="1">
    <citation type="submission" date="2019-09" db="EMBL/GenBank/DDBJ databases">
        <authorList>
            <person name="Zhang L."/>
        </authorList>
    </citation>
    <scope>NUCLEOTIDE SEQUENCE</scope>
</reference>
<dbReference type="PANTHER" id="PTHR47994:SF5">
    <property type="entry name" value="F14D16.11-RELATED"/>
    <property type="match status" value="1"/>
</dbReference>
<dbReference type="InterPro" id="IPR015495">
    <property type="entry name" value="Myb_TF_plants"/>
</dbReference>
<dbReference type="PROSITE" id="PS51294">
    <property type="entry name" value="HTH_MYB"/>
    <property type="match status" value="1"/>
</dbReference>
<name>A0A5K0ZTP4_9MAGN</name>
<dbReference type="AlphaFoldDB" id="A0A5K0ZTP4"/>
<sequence length="220" mass="25188">MQKDAWTEEEERMLITAHSEIGNRWAEIAKRLPGRTENSIKNHWNATKRRQLSKRRSKSSDAETKKPISILQEYIKNLSSSSSSSSSTVFDHQKDRSHIDDKASMNQAQDSNRLANTDFSSHENSSVTREQGFIPDCYNHNDGSYPFNASDDLLIHFQERTKNGSQDVNINDLFELPPCQVVEPKKEMIDPDEMSEEEKKADVDLVEMYFKLSSSLPNSS</sequence>
<feature type="compositionally biased region" description="Basic residues" evidence="5">
    <location>
        <begin position="46"/>
        <end position="57"/>
    </location>
</feature>
<evidence type="ECO:0000256" key="1">
    <source>
        <dbReference type="ARBA" id="ARBA00004123"/>
    </source>
</evidence>
<accession>A0A5K0ZTP4</accession>
<dbReference type="InterPro" id="IPR001005">
    <property type="entry name" value="SANT/Myb"/>
</dbReference>
<organism evidence="8">
    <name type="scientific">Nymphaea colorata</name>
    <name type="common">pocket water lily</name>
    <dbReference type="NCBI Taxonomy" id="210225"/>
    <lineage>
        <taxon>Eukaryota</taxon>
        <taxon>Viridiplantae</taxon>
        <taxon>Streptophyta</taxon>
        <taxon>Embryophyta</taxon>
        <taxon>Tracheophyta</taxon>
        <taxon>Spermatophyta</taxon>
        <taxon>Magnoliopsida</taxon>
        <taxon>Nymphaeales</taxon>
        <taxon>Nymphaeaceae</taxon>
        <taxon>Nymphaea</taxon>
    </lineage>
</organism>
<dbReference type="SUPFAM" id="SSF46689">
    <property type="entry name" value="Homeodomain-like"/>
    <property type="match status" value="1"/>
</dbReference>
<keyword evidence="3" id="KW-0238">DNA-binding</keyword>
<feature type="domain" description="HTH myb-type" evidence="7">
    <location>
        <begin position="1"/>
        <end position="52"/>
    </location>
</feature>
<dbReference type="EMBL" id="LR721780">
    <property type="protein sequence ID" value="VVV92969.1"/>
    <property type="molecule type" value="Genomic_DNA"/>
</dbReference>
<evidence type="ECO:0000256" key="5">
    <source>
        <dbReference type="SAM" id="MobiDB-lite"/>
    </source>
</evidence>
<gene>
    <name evidence="8" type="ORF">NYM_LOCUS12135</name>
</gene>
<comment type="subcellular location">
    <subcellularLocation>
        <location evidence="1">Nucleus</location>
    </subcellularLocation>
</comment>
<feature type="region of interest" description="Disordered" evidence="5">
    <location>
        <begin position="31"/>
        <end position="109"/>
    </location>
</feature>
<dbReference type="GO" id="GO:0005634">
    <property type="term" value="C:nucleus"/>
    <property type="evidence" value="ECO:0007669"/>
    <property type="project" value="UniProtKB-SubCell"/>
</dbReference>
<feature type="compositionally biased region" description="Polar residues" evidence="5">
    <location>
        <begin position="36"/>
        <end position="45"/>
    </location>
</feature>
<dbReference type="PROSITE" id="PS50090">
    <property type="entry name" value="MYB_LIKE"/>
    <property type="match status" value="1"/>
</dbReference>
<dbReference type="PANTHER" id="PTHR47994">
    <property type="entry name" value="F14D16.11-RELATED"/>
    <property type="match status" value="1"/>
</dbReference>
<dbReference type="InterPro" id="IPR017930">
    <property type="entry name" value="Myb_dom"/>
</dbReference>
<evidence type="ECO:0000256" key="3">
    <source>
        <dbReference type="ARBA" id="ARBA00023125"/>
    </source>
</evidence>
<keyword evidence="2" id="KW-0677">Repeat</keyword>
<dbReference type="GO" id="GO:0003677">
    <property type="term" value="F:DNA binding"/>
    <property type="evidence" value="ECO:0007669"/>
    <property type="project" value="UniProtKB-KW"/>
</dbReference>
<feature type="domain" description="Myb-like" evidence="6">
    <location>
        <begin position="1"/>
        <end position="48"/>
    </location>
</feature>
<feature type="compositionally biased region" description="Basic and acidic residues" evidence="5">
    <location>
        <begin position="91"/>
        <end position="103"/>
    </location>
</feature>
<evidence type="ECO:0000256" key="2">
    <source>
        <dbReference type="ARBA" id="ARBA00022737"/>
    </source>
</evidence>
<evidence type="ECO:0000259" key="7">
    <source>
        <dbReference type="PROSITE" id="PS51294"/>
    </source>
</evidence>
<dbReference type="Gramene" id="NC2G0008720.1">
    <property type="protein sequence ID" value="NC2G0008720.1:cds"/>
    <property type="gene ID" value="NC2G0008720"/>
</dbReference>
<dbReference type="InterPro" id="IPR009057">
    <property type="entry name" value="Homeodomain-like_sf"/>
</dbReference>
<dbReference type="SMART" id="SM00717">
    <property type="entry name" value="SANT"/>
    <property type="match status" value="1"/>
</dbReference>
<evidence type="ECO:0000256" key="4">
    <source>
        <dbReference type="ARBA" id="ARBA00023242"/>
    </source>
</evidence>
<keyword evidence="4" id="KW-0539">Nucleus</keyword>